<proteinExistence type="predicted"/>
<evidence type="ECO:0000256" key="1">
    <source>
        <dbReference type="SAM" id="Phobius"/>
    </source>
</evidence>
<feature type="transmembrane region" description="Helical" evidence="1">
    <location>
        <begin position="7"/>
        <end position="25"/>
    </location>
</feature>
<gene>
    <name evidence="2" type="ORF">JFL43_20415</name>
</gene>
<protein>
    <recommendedName>
        <fullName evidence="4">Lipoprotein</fullName>
    </recommendedName>
</protein>
<evidence type="ECO:0000313" key="3">
    <source>
        <dbReference type="Proteomes" id="UP000618943"/>
    </source>
</evidence>
<keyword evidence="1" id="KW-0812">Transmembrane</keyword>
<evidence type="ECO:0000313" key="2">
    <source>
        <dbReference type="EMBL" id="MBK3497150.1"/>
    </source>
</evidence>
<comment type="caution">
    <text evidence="2">The sequence shown here is derived from an EMBL/GenBank/DDBJ whole genome shotgun (WGS) entry which is preliminary data.</text>
</comment>
<dbReference type="RefSeq" id="WP_200750453.1">
    <property type="nucleotide sequence ID" value="NZ_JAEOAH010000051.1"/>
</dbReference>
<organism evidence="2 3">
    <name type="scientific">Viridibacillus soli</name>
    <dbReference type="NCBI Taxonomy" id="2798301"/>
    <lineage>
        <taxon>Bacteria</taxon>
        <taxon>Bacillati</taxon>
        <taxon>Bacillota</taxon>
        <taxon>Bacilli</taxon>
        <taxon>Bacillales</taxon>
        <taxon>Caryophanaceae</taxon>
        <taxon>Viridibacillus</taxon>
    </lineage>
</organism>
<dbReference type="Proteomes" id="UP000618943">
    <property type="component" value="Unassembled WGS sequence"/>
</dbReference>
<accession>A0ABS1HCI7</accession>
<keyword evidence="1" id="KW-0472">Membrane</keyword>
<dbReference type="EMBL" id="JAEOAH010000051">
    <property type="protein sequence ID" value="MBK3497150.1"/>
    <property type="molecule type" value="Genomic_DNA"/>
</dbReference>
<sequence length="405" mass="46700">MKKINKFVIGVLVILIGVCIYYFSYQNNKTLFIKDEEIQQKSFLENKQAVLYLSTTADQDMDNRGISYSIFLDDEGKTSAYKMKGLELGSIAISEDNKEVLLESKDKIRIIGDMYQEFDMKNQYTGEKTGYLKNRDLYFSIYNTGVNTSTGNYDSNVVFGNKKGFKMGNIPYYISTSGINEDEVIILTKDIEKNQHDLRRVIIGGNEVKVENVIQLENEKNAEYASLSSIISDDKYYYFILSEYVSETSENVILFRVNKETLKQEKITVSKYKNNNNLVSIIPFNIKNSTYLYDNELYYINGLGEVFTLNTKTNDIAIKFTIKNAPKDGVRHNEETFFQNGNLYVLRYNINAKNKYYIEVYSLKSGEKLNEIKMEGLDKILSSVKGKSIYSYDFKMLDLSGDFSE</sequence>
<reference evidence="2 3" key="1">
    <citation type="submission" date="2020-12" db="EMBL/GenBank/DDBJ databases">
        <title>YIM B01967 draft genome.</title>
        <authorList>
            <person name="Yan X."/>
        </authorList>
    </citation>
    <scope>NUCLEOTIDE SEQUENCE [LARGE SCALE GENOMIC DNA]</scope>
    <source>
        <strain evidence="2 3">YIM B01967</strain>
    </source>
</reference>
<keyword evidence="1" id="KW-1133">Transmembrane helix</keyword>
<evidence type="ECO:0008006" key="4">
    <source>
        <dbReference type="Google" id="ProtNLM"/>
    </source>
</evidence>
<name>A0ABS1HCI7_9BACL</name>
<keyword evidence="3" id="KW-1185">Reference proteome</keyword>